<reference evidence="3 4" key="1">
    <citation type="journal article" date="2016" name="Int. J. Syst. Evol. Microbiol.">
        <title>Proposal of Mucilaginibacter phyllosphaerae sp. nov. isolated from the phyllosphere of Galium album.</title>
        <authorList>
            <person name="Aydogan E.L."/>
            <person name="Busse H.J."/>
            <person name="Moser G."/>
            <person name="Muller C."/>
            <person name="Kampfer P."/>
            <person name="Glaeser S.P."/>
        </authorList>
    </citation>
    <scope>NUCLEOTIDE SEQUENCE [LARGE SCALE GENOMIC DNA]</scope>
    <source>
        <strain evidence="3 4">PP-F2FG21</strain>
    </source>
</reference>
<feature type="transmembrane region" description="Helical" evidence="1">
    <location>
        <begin position="154"/>
        <end position="174"/>
    </location>
</feature>
<comment type="caution">
    <text evidence="3">The sequence shown here is derived from an EMBL/GenBank/DDBJ whole genome shotgun (WGS) entry which is preliminary data.</text>
</comment>
<dbReference type="AlphaFoldDB" id="A0A4Y8AEF5"/>
<organism evidence="3 4">
    <name type="scientific">Mucilaginibacter phyllosphaerae</name>
    <dbReference type="NCBI Taxonomy" id="1812349"/>
    <lineage>
        <taxon>Bacteria</taxon>
        <taxon>Pseudomonadati</taxon>
        <taxon>Bacteroidota</taxon>
        <taxon>Sphingobacteriia</taxon>
        <taxon>Sphingobacteriales</taxon>
        <taxon>Sphingobacteriaceae</taxon>
        <taxon>Mucilaginibacter</taxon>
    </lineage>
</organism>
<name>A0A4Y8AEF5_9SPHI</name>
<sequence length="238" mass="26557">MMNLLFISYNSALLLMIVIALVSFIVQARFRSKFKQYSEMPLLSGLSGKDVAERMLKDNGIYDVKVISVDGQLTDHYNPGDKTVNLSPDVYHSRSIAAAAVAAHECGHAVQHARAYSWLSFRSSMVPVVNVASTLTQWTLMIGIMLLFFTHSPFVLAIGVGALALVTLFSFITLPVEFDASNRALAWLNNNYTIMQTREEHDQAKDALWWAAMTYVVAALSSLATLVYYASFLFNRRD</sequence>
<dbReference type="PANTHER" id="PTHR36434:SF1">
    <property type="entry name" value="MEMBRANE PROTEASE YUGP-RELATED"/>
    <property type="match status" value="1"/>
</dbReference>
<dbReference type="OrthoDB" id="9784298at2"/>
<protein>
    <submittedName>
        <fullName evidence="3">Zinc metallopeptidase</fullName>
    </submittedName>
</protein>
<evidence type="ECO:0000313" key="3">
    <source>
        <dbReference type="EMBL" id="TEW66469.1"/>
    </source>
</evidence>
<dbReference type="Pfam" id="PF04298">
    <property type="entry name" value="Zn_peptidase_2"/>
    <property type="match status" value="1"/>
</dbReference>
<feature type="transmembrane region" description="Helical" evidence="1">
    <location>
        <begin position="6"/>
        <end position="26"/>
    </location>
</feature>
<dbReference type="InterPro" id="IPR007395">
    <property type="entry name" value="Zn_peptidase_2"/>
</dbReference>
<evidence type="ECO:0000313" key="4">
    <source>
        <dbReference type="Proteomes" id="UP000297248"/>
    </source>
</evidence>
<dbReference type="Proteomes" id="UP000583101">
    <property type="component" value="Unassembled WGS sequence"/>
</dbReference>
<keyword evidence="1" id="KW-0812">Transmembrane</keyword>
<dbReference type="RefSeq" id="WP_134336080.1">
    <property type="nucleotide sequence ID" value="NZ_BMCZ01000003.1"/>
</dbReference>
<evidence type="ECO:0000256" key="1">
    <source>
        <dbReference type="SAM" id="Phobius"/>
    </source>
</evidence>
<dbReference type="EMBL" id="JACIEG010000005">
    <property type="protein sequence ID" value="MBB3970077.1"/>
    <property type="molecule type" value="Genomic_DNA"/>
</dbReference>
<evidence type="ECO:0000313" key="5">
    <source>
        <dbReference type="Proteomes" id="UP000583101"/>
    </source>
</evidence>
<keyword evidence="1" id="KW-1133">Transmembrane helix</keyword>
<accession>A0A4Y8AEF5</accession>
<feature type="transmembrane region" description="Helical" evidence="1">
    <location>
        <begin position="128"/>
        <end position="148"/>
    </location>
</feature>
<dbReference type="Proteomes" id="UP000297248">
    <property type="component" value="Unassembled WGS sequence"/>
</dbReference>
<proteinExistence type="predicted"/>
<gene>
    <name evidence="3" type="ORF">E2R65_08555</name>
    <name evidence="2" type="ORF">GGR35_002693</name>
</gene>
<keyword evidence="1" id="KW-0472">Membrane</keyword>
<feature type="transmembrane region" description="Helical" evidence="1">
    <location>
        <begin position="207"/>
        <end position="230"/>
    </location>
</feature>
<reference evidence="2 5" key="3">
    <citation type="submission" date="2020-08" db="EMBL/GenBank/DDBJ databases">
        <title>Genomic Encyclopedia of Type Strains, Phase IV (KMG-IV): sequencing the most valuable type-strain genomes for metagenomic binning, comparative biology and taxonomic classification.</title>
        <authorList>
            <person name="Goeker M."/>
        </authorList>
    </citation>
    <scope>NUCLEOTIDE SEQUENCE [LARGE SCALE GENOMIC DNA]</scope>
    <source>
        <strain evidence="2 5">DSM 100995</strain>
    </source>
</reference>
<evidence type="ECO:0000313" key="2">
    <source>
        <dbReference type="EMBL" id="MBB3970077.1"/>
    </source>
</evidence>
<reference evidence="3" key="2">
    <citation type="submission" date="2019-03" db="EMBL/GenBank/DDBJ databases">
        <authorList>
            <person name="Yan Y.-Q."/>
            <person name="Du Z.-J."/>
        </authorList>
    </citation>
    <scope>NUCLEOTIDE SEQUENCE</scope>
    <source>
        <strain evidence="3">PP-F2FG21</strain>
    </source>
</reference>
<dbReference type="EMBL" id="SNQG01000003">
    <property type="protein sequence ID" value="TEW66469.1"/>
    <property type="molecule type" value="Genomic_DNA"/>
</dbReference>
<dbReference type="PANTHER" id="PTHR36434">
    <property type="entry name" value="MEMBRANE PROTEASE YUGP-RELATED"/>
    <property type="match status" value="1"/>
</dbReference>
<keyword evidence="5" id="KW-1185">Reference proteome</keyword>